<dbReference type="SUPFAM" id="SSF53756">
    <property type="entry name" value="UDP-Glycosyltransferase/glycogen phosphorylase"/>
    <property type="match status" value="1"/>
</dbReference>
<evidence type="ECO:0000256" key="8">
    <source>
        <dbReference type="ARBA" id="ARBA00025174"/>
    </source>
</evidence>
<evidence type="ECO:0000256" key="9">
    <source>
        <dbReference type="PIRSR" id="PIRSR000460-1"/>
    </source>
</evidence>
<dbReference type="GO" id="GO:0030170">
    <property type="term" value="F:pyridoxal phosphate binding"/>
    <property type="evidence" value="ECO:0007669"/>
    <property type="project" value="InterPro"/>
</dbReference>
<evidence type="ECO:0000256" key="3">
    <source>
        <dbReference type="ARBA" id="ARBA00006047"/>
    </source>
</evidence>
<keyword evidence="7 10" id="KW-0119">Carbohydrate metabolism</keyword>
<evidence type="ECO:0000256" key="1">
    <source>
        <dbReference type="ARBA" id="ARBA00001275"/>
    </source>
</evidence>
<dbReference type="STRING" id="93378.A9798_03870"/>
<evidence type="ECO:0000256" key="7">
    <source>
        <dbReference type="ARBA" id="ARBA00023277"/>
    </source>
</evidence>
<evidence type="ECO:0000313" key="11">
    <source>
        <dbReference type="EMBL" id="STC85456.1"/>
    </source>
</evidence>
<comment type="catalytic activity">
    <reaction evidence="1 10">
        <text>[(1-&gt;4)-alpha-D-glucosyl](n) + phosphate = [(1-&gt;4)-alpha-D-glucosyl](n-1) + alpha-D-glucose 1-phosphate</text>
        <dbReference type="Rhea" id="RHEA:41732"/>
        <dbReference type="Rhea" id="RHEA-COMP:9584"/>
        <dbReference type="Rhea" id="RHEA-COMP:9586"/>
        <dbReference type="ChEBI" id="CHEBI:15444"/>
        <dbReference type="ChEBI" id="CHEBI:43474"/>
        <dbReference type="ChEBI" id="CHEBI:58601"/>
        <dbReference type="EC" id="2.4.1.1"/>
    </reaction>
</comment>
<evidence type="ECO:0000256" key="6">
    <source>
        <dbReference type="ARBA" id="ARBA00022898"/>
    </source>
</evidence>
<dbReference type="InterPro" id="IPR035090">
    <property type="entry name" value="Pyridoxal_P_attach_site"/>
</dbReference>
<dbReference type="InterPro" id="IPR000811">
    <property type="entry name" value="Glyco_trans_35"/>
</dbReference>
<dbReference type="RefSeq" id="WP_024523139.1">
    <property type="nucleotide sequence ID" value="NZ_CP065626.1"/>
</dbReference>
<sequence>MSYSEVVESSESLMRHQVVDALRHRLGVEAAAANTRDWFNALALVVRDRLYDAYCQTYQRHCQHQRKRVYYLSMEFLIGQSLRFNLQNLGLYATAQAALAAEGQDLAALFDSEPDAALGNGGLGRLAACFMDSLATLDVAASGHGIKYEYGLFRQLIINDQQVEKPDEWHATVSPWMVQHQTQSLLIPIYGRIEHGFDAQGHYNPMWLEWKVLLGIPNDYYVSGGEGKGVNRLRLYHAAASDSFDIAIFNQGDYLQAVGEKISSENISKILYPSDEILSGKELRLTQEYFLVACTVRDLLHDFFAEHDDIHQLSSWAAVHINDTHPALIVVELMRVLVDEYRLGWDEAWSLTCDTCSFTNHTLMAEALECWSLPLVERLLPRHLQLIYEINHRFLTAVSRGYPDEVACLLPHLSLIDERGEKRLRMVNLATLGSHRVNGVSAIHSTLVRDLLLPQFSRLAPEKFVNQTNGISHRRWLQLANPRLAALFSELIGPGWLDEPRRLAALSAYCADDQVVDRIRRIKSDNKLALSNAIYRRYRLALDPLAMFDVHAKRFHEYKRQLLNVLHIIYQYQRIQEGAELATPKIYFFAGKAAPRYTLAKLILQLVNCVARRISQLPRVNGVIRVIFLEDYSVSLAERLIPASDLSEQISMAGTEASGTSNMKFAMNGALLIGTLDGANIEIREAVGAQNFYLFGHDTSQIAQLKAQGYRPYEVLRQQPALQAAIDTLISGELCADRTRFRPLYEMLTATDYYMHLVDFEDYRRAQQQAQHDFSQHREWYRRTLQGMSQMGGFSSDYTIKGYCREIWHTEYQR</sequence>
<evidence type="ECO:0000256" key="2">
    <source>
        <dbReference type="ARBA" id="ARBA00001933"/>
    </source>
</evidence>
<evidence type="ECO:0000256" key="5">
    <source>
        <dbReference type="ARBA" id="ARBA00022679"/>
    </source>
</evidence>
<feature type="modified residue" description="N6-(pyridoxal phosphate)lysine" evidence="9">
    <location>
        <position position="664"/>
    </location>
</feature>
<dbReference type="EMBL" id="UFXZ01000001">
    <property type="protein sequence ID" value="STC85456.1"/>
    <property type="molecule type" value="Genomic_DNA"/>
</dbReference>
<comment type="similarity">
    <text evidence="3 10">Belongs to the glycogen phosphorylase family.</text>
</comment>
<comment type="function">
    <text evidence="8">Phosphorylase is an important allosteric enzyme in carbohydrate metabolism. Enzymes from different sources differ in their regulatory mechanisms and in their natural substrates. However, all known phosphorylases share catalytic and structural properties.</text>
</comment>
<dbReference type="Proteomes" id="UP000255248">
    <property type="component" value="Unassembled WGS sequence"/>
</dbReference>
<keyword evidence="5 10" id="KW-0808">Transferase</keyword>
<evidence type="ECO:0000256" key="4">
    <source>
        <dbReference type="ARBA" id="ARBA00022676"/>
    </source>
</evidence>
<organism evidence="11 12">
    <name type="scientific">Edwardsiella hoshinae</name>
    <dbReference type="NCBI Taxonomy" id="93378"/>
    <lineage>
        <taxon>Bacteria</taxon>
        <taxon>Pseudomonadati</taxon>
        <taxon>Pseudomonadota</taxon>
        <taxon>Gammaproteobacteria</taxon>
        <taxon>Enterobacterales</taxon>
        <taxon>Hafniaceae</taxon>
        <taxon>Edwardsiella</taxon>
    </lineage>
</organism>
<dbReference type="NCBIfam" id="TIGR02093">
    <property type="entry name" value="P_ylase"/>
    <property type="match status" value="1"/>
</dbReference>
<protein>
    <recommendedName>
        <fullName evidence="10">Alpha-1,4 glucan phosphorylase</fullName>
        <ecNumber evidence="10">2.4.1.1</ecNumber>
    </recommendedName>
</protein>
<comment type="function">
    <text evidence="10">Allosteric enzyme that catalyzes the rate-limiting step in glycogen catabolism, the phosphorolytic cleavage of glycogen to produce glucose-1-phosphate, and plays a central role in maintaining cellular and organismal glucose homeostasis.</text>
</comment>
<name>A0A376DA17_9GAMM</name>
<dbReference type="InterPro" id="IPR011833">
    <property type="entry name" value="Glycg_phsphrylas"/>
</dbReference>
<proteinExistence type="inferred from homology"/>
<dbReference type="PROSITE" id="PS00102">
    <property type="entry name" value="PHOSPHORYLASE"/>
    <property type="match status" value="1"/>
</dbReference>
<keyword evidence="4 10" id="KW-0328">Glycosyltransferase</keyword>
<reference evidence="11 12" key="1">
    <citation type="submission" date="2018-06" db="EMBL/GenBank/DDBJ databases">
        <authorList>
            <consortium name="Pathogen Informatics"/>
            <person name="Doyle S."/>
        </authorList>
    </citation>
    <scope>NUCLEOTIDE SEQUENCE [LARGE SCALE GENOMIC DNA]</scope>
    <source>
        <strain evidence="11 12">NCTC12121</strain>
    </source>
</reference>
<dbReference type="PIRSF" id="PIRSF000460">
    <property type="entry name" value="Pprylas_GlgP"/>
    <property type="match status" value="1"/>
</dbReference>
<dbReference type="GO" id="GO:0005980">
    <property type="term" value="P:glycogen catabolic process"/>
    <property type="evidence" value="ECO:0007669"/>
    <property type="project" value="TreeGrafter"/>
</dbReference>
<dbReference type="Pfam" id="PF00343">
    <property type="entry name" value="Phosphorylase"/>
    <property type="match status" value="1"/>
</dbReference>
<accession>A0A376DA17</accession>
<keyword evidence="6 9" id="KW-0663">Pyridoxal phosphate</keyword>
<gene>
    <name evidence="11" type="primary">malP_3</name>
    <name evidence="11" type="ORF">NCTC12121_00847</name>
</gene>
<dbReference type="FunFam" id="3.40.50.2000:FF:000149">
    <property type="entry name" value="Glycogen phosphorylase, muscle form"/>
    <property type="match status" value="1"/>
</dbReference>
<evidence type="ECO:0000256" key="10">
    <source>
        <dbReference type="RuleBase" id="RU000587"/>
    </source>
</evidence>
<dbReference type="AlphaFoldDB" id="A0A376DA17"/>
<dbReference type="Gene3D" id="3.40.50.2000">
    <property type="entry name" value="Glycogen Phosphorylase B"/>
    <property type="match status" value="2"/>
</dbReference>
<dbReference type="PANTHER" id="PTHR11468:SF3">
    <property type="entry name" value="GLYCOGEN PHOSPHORYLASE, LIVER FORM"/>
    <property type="match status" value="1"/>
</dbReference>
<dbReference type="GO" id="GO:0008184">
    <property type="term" value="F:glycogen phosphorylase activity"/>
    <property type="evidence" value="ECO:0007669"/>
    <property type="project" value="InterPro"/>
</dbReference>
<comment type="cofactor">
    <cofactor evidence="2 10">
        <name>pyridoxal 5'-phosphate</name>
        <dbReference type="ChEBI" id="CHEBI:597326"/>
    </cofactor>
</comment>
<evidence type="ECO:0000313" key="12">
    <source>
        <dbReference type="Proteomes" id="UP000255248"/>
    </source>
</evidence>
<dbReference type="PANTHER" id="PTHR11468">
    <property type="entry name" value="GLYCOGEN PHOSPHORYLASE"/>
    <property type="match status" value="1"/>
</dbReference>
<dbReference type="EC" id="2.4.1.1" evidence="10"/>
<dbReference type="GO" id="GO:0005737">
    <property type="term" value="C:cytoplasm"/>
    <property type="evidence" value="ECO:0007669"/>
    <property type="project" value="TreeGrafter"/>
</dbReference>